<evidence type="ECO:0000313" key="2">
    <source>
        <dbReference type="Proteomes" id="UP000282433"/>
    </source>
</evidence>
<proteinExistence type="predicted"/>
<organism evidence="1 2">
    <name type="scientific">Klebsiella pneumoniae</name>
    <dbReference type="NCBI Taxonomy" id="573"/>
    <lineage>
        <taxon>Bacteria</taxon>
        <taxon>Pseudomonadati</taxon>
        <taxon>Pseudomonadota</taxon>
        <taxon>Gammaproteobacteria</taxon>
        <taxon>Enterobacterales</taxon>
        <taxon>Enterobacteriaceae</taxon>
        <taxon>Klebsiella/Raoultella group</taxon>
        <taxon>Klebsiella</taxon>
        <taxon>Klebsiella pneumoniae complex</taxon>
    </lineage>
</organism>
<name>A0A3S4KC23_KLEPN</name>
<reference evidence="1 2" key="1">
    <citation type="submission" date="2018-12" db="EMBL/GenBank/DDBJ databases">
        <authorList>
            <consortium name="Pathogen Informatics"/>
        </authorList>
    </citation>
    <scope>NUCLEOTIDE SEQUENCE [LARGE SCALE GENOMIC DNA]</scope>
    <source>
        <strain evidence="1 2">NCTC13635</strain>
    </source>
</reference>
<protein>
    <submittedName>
        <fullName evidence="1">Uncharacterized protein</fullName>
    </submittedName>
</protein>
<dbReference type="EMBL" id="LR134162">
    <property type="protein sequence ID" value="VEA99482.1"/>
    <property type="molecule type" value="Genomic_DNA"/>
</dbReference>
<accession>A0A3S4KC23</accession>
<gene>
    <name evidence="1" type="ORF">NCTC13635_00588</name>
</gene>
<sequence length="48" mass="5648">MWLPIFFLGSFLSLNDNRTLNIVHILPEKTTNLSNPHTCKYGKHKYLM</sequence>
<evidence type="ECO:0000313" key="1">
    <source>
        <dbReference type="EMBL" id="VEA99482.1"/>
    </source>
</evidence>
<dbReference type="AlphaFoldDB" id="A0A3S4KC23"/>
<dbReference type="Proteomes" id="UP000282433">
    <property type="component" value="Chromosome"/>
</dbReference>